<evidence type="ECO:0000313" key="16">
    <source>
        <dbReference type="Proteomes" id="UP000663870"/>
    </source>
</evidence>
<evidence type="ECO:0000256" key="1">
    <source>
        <dbReference type="ARBA" id="ARBA00022670"/>
    </source>
</evidence>
<dbReference type="Pfam" id="PF00412">
    <property type="entry name" value="LIM"/>
    <property type="match status" value="1"/>
</dbReference>
<name>A0A815ZMK3_9BILA</name>
<keyword evidence="6" id="KW-0720">Serine protease</keyword>
<gene>
    <name evidence="15" type="ORF">JXQ802_LOCUS46570</name>
    <name evidence="14" type="ORF">PYM288_LOCUS30798</name>
</gene>
<evidence type="ECO:0000256" key="6">
    <source>
        <dbReference type="ARBA" id="ARBA00022825"/>
    </source>
</evidence>
<evidence type="ECO:0000256" key="10">
    <source>
        <dbReference type="ARBA" id="ARBA00023180"/>
    </source>
</evidence>
<keyword evidence="16" id="KW-1185">Reference proteome</keyword>
<dbReference type="InterPro" id="IPR001781">
    <property type="entry name" value="Znf_LIM"/>
</dbReference>
<dbReference type="EMBL" id="CAJNOH010002978">
    <property type="protein sequence ID" value="CAF1318689.1"/>
    <property type="molecule type" value="Genomic_DNA"/>
</dbReference>
<dbReference type="GO" id="GO:0016485">
    <property type="term" value="P:protein processing"/>
    <property type="evidence" value="ECO:0007669"/>
    <property type="project" value="TreeGrafter"/>
</dbReference>
<evidence type="ECO:0000256" key="7">
    <source>
        <dbReference type="ARBA" id="ARBA00022833"/>
    </source>
</evidence>
<comment type="caution">
    <text evidence="15">The sequence shown here is derived from an EMBL/GenBank/DDBJ whole genome shotgun (WGS) entry which is preliminary data.</text>
</comment>
<dbReference type="PROSITE" id="PS50023">
    <property type="entry name" value="LIM_DOMAIN_2"/>
    <property type="match status" value="1"/>
</dbReference>
<proteinExistence type="predicted"/>
<dbReference type="SUPFAM" id="SSF49785">
    <property type="entry name" value="Galactose-binding domain-like"/>
    <property type="match status" value="1"/>
</dbReference>
<keyword evidence="7 11" id="KW-0862">Zinc</keyword>
<dbReference type="PROSITE" id="PS51829">
    <property type="entry name" value="P_HOMO_B"/>
    <property type="match status" value="1"/>
</dbReference>
<keyword evidence="2" id="KW-0165">Cleavage on pair of basic residues</keyword>
<keyword evidence="10" id="KW-0325">Glycoprotein</keyword>
<dbReference type="GO" id="GO:0005802">
    <property type="term" value="C:trans-Golgi network"/>
    <property type="evidence" value="ECO:0007669"/>
    <property type="project" value="TreeGrafter"/>
</dbReference>
<evidence type="ECO:0000256" key="5">
    <source>
        <dbReference type="ARBA" id="ARBA00022801"/>
    </source>
</evidence>
<accession>A0A815ZMK3</accession>
<dbReference type="AlphaFoldDB" id="A0A815ZMK3"/>
<keyword evidence="5" id="KW-0378">Hydrolase</keyword>
<protein>
    <recommendedName>
        <fullName evidence="17">P/Homo B domain-containing protein</fullName>
    </recommendedName>
</protein>
<evidence type="ECO:0000256" key="8">
    <source>
        <dbReference type="ARBA" id="ARBA00023038"/>
    </source>
</evidence>
<evidence type="ECO:0000259" key="12">
    <source>
        <dbReference type="PROSITE" id="PS50023"/>
    </source>
</evidence>
<dbReference type="PANTHER" id="PTHR42884">
    <property type="entry name" value="PROPROTEIN CONVERTASE SUBTILISIN/KEXIN-RELATED"/>
    <property type="match status" value="1"/>
</dbReference>
<keyword evidence="9" id="KW-0865">Zymogen</keyword>
<evidence type="ECO:0000313" key="14">
    <source>
        <dbReference type="EMBL" id="CAF1318689.1"/>
    </source>
</evidence>
<reference evidence="15" key="1">
    <citation type="submission" date="2021-02" db="EMBL/GenBank/DDBJ databases">
        <authorList>
            <person name="Nowell W R."/>
        </authorList>
    </citation>
    <scope>NUCLEOTIDE SEQUENCE</scope>
</reference>
<evidence type="ECO:0000256" key="11">
    <source>
        <dbReference type="PROSITE-ProRule" id="PRU00125"/>
    </source>
</evidence>
<dbReference type="Proteomes" id="UP000663854">
    <property type="component" value="Unassembled WGS sequence"/>
</dbReference>
<dbReference type="SUPFAM" id="SSF57716">
    <property type="entry name" value="Glucocorticoid receptor-like (DNA-binding domain)"/>
    <property type="match status" value="1"/>
</dbReference>
<evidence type="ECO:0000259" key="13">
    <source>
        <dbReference type="PROSITE" id="PS51829"/>
    </source>
</evidence>
<keyword evidence="8 11" id="KW-0440">LIM domain</keyword>
<dbReference type="Gene3D" id="2.10.110.10">
    <property type="entry name" value="Cysteine Rich Protein"/>
    <property type="match status" value="2"/>
</dbReference>
<dbReference type="InterPro" id="IPR008979">
    <property type="entry name" value="Galactose-bd-like_sf"/>
</dbReference>
<dbReference type="GO" id="GO:0004252">
    <property type="term" value="F:serine-type endopeptidase activity"/>
    <property type="evidence" value="ECO:0007669"/>
    <property type="project" value="InterPro"/>
</dbReference>
<keyword evidence="4" id="KW-0732">Signal</keyword>
<evidence type="ECO:0000256" key="3">
    <source>
        <dbReference type="ARBA" id="ARBA00022723"/>
    </source>
</evidence>
<dbReference type="Proteomes" id="UP000663870">
    <property type="component" value="Unassembled WGS sequence"/>
</dbReference>
<dbReference type="GO" id="GO:0046872">
    <property type="term" value="F:metal ion binding"/>
    <property type="evidence" value="ECO:0007669"/>
    <property type="project" value="UniProtKB-KW"/>
</dbReference>
<feature type="non-terminal residue" evidence="15">
    <location>
        <position position="1"/>
    </location>
</feature>
<evidence type="ECO:0000313" key="15">
    <source>
        <dbReference type="EMBL" id="CAF1584383.1"/>
    </source>
</evidence>
<keyword evidence="3 11" id="KW-0479">Metal-binding</keyword>
<dbReference type="FunFam" id="2.60.120.260:FF:000006">
    <property type="entry name" value="Proprotein convertase subtilisin/kexin type 5"/>
    <property type="match status" value="1"/>
</dbReference>
<dbReference type="PANTHER" id="PTHR42884:SF14">
    <property type="entry name" value="NEUROENDOCRINE CONVERTASE 1"/>
    <property type="match status" value="1"/>
</dbReference>
<evidence type="ECO:0000256" key="4">
    <source>
        <dbReference type="ARBA" id="ARBA00022729"/>
    </source>
</evidence>
<feature type="domain" description="LIM zinc-binding" evidence="12">
    <location>
        <begin position="157"/>
        <end position="221"/>
    </location>
</feature>
<evidence type="ECO:0008006" key="17">
    <source>
        <dbReference type="Google" id="ProtNLM"/>
    </source>
</evidence>
<sequence length="275" mass="31295">SSRYGFGLMDASLMTWYASGWKNVPPMSTCESMTYNPKKTIKSKSNETFSVDLKECKKSGDIKSQVNYIEQVQVIVNLSTTNRGEIEIYLYSPSNTKTTILPRRANDHSDQGFANWAFLTVQLWFENSHGLWKLQICNTGEGSTELISWQLIVHGTRDCPVSPRSSSETNQSNILRATGKPYHGQCFSCMTCQKSLGGMPFTVDATMQIHSIDCFHEKFSPGCYVCHRAILPLIGQEERIAIIAFDRSYHIDCYRYEVSLYLIKISMYLVEMNCF</sequence>
<evidence type="ECO:0000256" key="9">
    <source>
        <dbReference type="ARBA" id="ARBA00023145"/>
    </source>
</evidence>
<evidence type="ECO:0000256" key="2">
    <source>
        <dbReference type="ARBA" id="ARBA00022685"/>
    </source>
</evidence>
<dbReference type="EMBL" id="CAJNOL010004259">
    <property type="protein sequence ID" value="CAF1584383.1"/>
    <property type="molecule type" value="Genomic_DNA"/>
</dbReference>
<feature type="domain" description="P/Homo B" evidence="13">
    <location>
        <begin position="24"/>
        <end position="159"/>
    </location>
</feature>
<organism evidence="15 16">
    <name type="scientific">Rotaria sordida</name>
    <dbReference type="NCBI Taxonomy" id="392033"/>
    <lineage>
        <taxon>Eukaryota</taxon>
        <taxon>Metazoa</taxon>
        <taxon>Spiralia</taxon>
        <taxon>Gnathifera</taxon>
        <taxon>Rotifera</taxon>
        <taxon>Eurotatoria</taxon>
        <taxon>Bdelloidea</taxon>
        <taxon>Philodinida</taxon>
        <taxon>Philodinidae</taxon>
        <taxon>Rotaria</taxon>
    </lineage>
</organism>
<keyword evidence="1" id="KW-0645">Protease</keyword>
<dbReference type="GO" id="GO:0000139">
    <property type="term" value="C:Golgi membrane"/>
    <property type="evidence" value="ECO:0007669"/>
    <property type="project" value="TreeGrafter"/>
</dbReference>
<dbReference type="Gene3D" id="2.60.120.260">
    <property type="entry name" value="Galactose-binding domain-like"/>
    <property type="match status" value="1"/>
</dbReference>
<dbReference type="Pfam" id="PF01483">
    <property type="entry name" value="P_proprotein"/>
    <property type="match status" value="1"/>
</dbReference>
<dbReference type="InterPro" id="IPR002884">
    <property type="entry name" value="P_dom"/>
</dbReference>